<dbReference type="PROSITE" id="PS50111">
    <property type="entry name" value="CHEMOTAXIS_TRANSDUC_2"/>
    <property type="match status" value="1"/>
</dbReference>
<dbReference type="Pfam" id="PF05651">
    <property type="entry name" value="Diacid_rec"/>
    <property type="match status" value="1"/>
</dbReference>
<dbReference type="Pfam" id="PF00015">
    <property type="entry name" value="MCPsignal"/>
    <property type="match status" value="1"/>
</dbReference>
<dbReference type="InterPro" id="IPR008599">
    <property type="entry name" value="Diacid_rec"/>
</dbReference>
<dbReference type="PANTHER" id="PTHR32089:SF112">
    <property type="entry name" value="LYSOZYME-LIKE PROTEIN-RELATED"/>
    <property type="match status" value="1"/>
</dbReference>
<feature type="domain" description="Methyl-accepting transducer" evidence="3">
    <location>
        <begin position="122"/>
        <end position="287"/>
    </location>
</feature>
<comment type="caution">
    <text evidence="4">The sequence shown here is derived from an EMBL/GenBank/DDBJ whole genome shotgun (WGS) entry which is preliminary data.</text>
</comment>
<sequence length="287" mass="31398">MNTLSFLQDGFFDEIVQILHEETGQHINIMGEGGVILSSTRPERIGTVHEAAKKIMLGLIDEALVTEEQARELEGVRPGSNLPIVYNGQRIGVIGMSGNPDEMLPIVRVAVRTVVLWLKNREQVMEQQQASKQVYEQLHNMAATIQQISASSEDFAAASRNALQVVKNGEEQIKQITDALKMIKEIADHSNLIGLNAAIEAARAGEAGRGFQVVASEVRKLASVCQNTIKQIQEILRQVHVTFGSISEQAKANDDKAQEQSTALQALVKYVDDIEQMMETLAKGGAA</sequence>
<dbReference type="PANTHER" id="PTHR32089">
    <property type="entry name" value="METHYL-ACCEPTING CHEMOTAXIS PROTEIN MCPB"/>
    <property type="match status" value="1"/>
</dbReference>
<dbReference type="Gene3D" id="1.10.287.950">
    <property type="entry name" value="Methyl-accepting chemotaxis protein"/>
    <property type="match status" value="1"/>
</dbReference>
<dbReference type="InterPro" id="IPR004089">
    <property type="entry name" value="MCPsignal_dom"/>
</dbReference>
<organism evidence="4 5">
    <name type="scientific">Brevibacillus thermoruber</name>
    <dbReference type="NCBI Taxonomy" id="33942"/>
    <lineage>
        <taxon>Bacteria</taxon>
        <taxon>Bacillati</taxon>
        <taxon>Bacillota</taxon>
        <taxon>Bacilli</taxon>
        <taxon>Bacillales</taxon>
        <taxon>Paenibacillaceae</taxon>
        <taxon>Brevibacillus</taxon>
    </lineage>
</organism>
<protein>
    <submittedName>
        <fullName evidence="4">Methyl-accepting chemotaxis protein</fullName>
    </submittedName>
</protein>
<dbReference type="EMBL" id="JAPYYP010000015">
    <property type="protein sequence ID" value="MDA5109269.1"/>
    <property type="molecule type" value="Genomic_DNA"/>
</dbReference>
<evidence type="ECO:0000256" key="2">
    <source>
        <dbReference type="PROSITE-ProRule" id="PRU00284"/>
    </source>
</evidence>
<evidence type="ECO:0000313" key="4">
    <source>
        <dbReference type="EMBL" id="MDA5109269.1"/>
    </source>
</evidence>
<accession>A0A9X3TRY1</accession>
<evidence type="ECO:0000256" key="1">
    <source>
        <dbReference type="ARBA" id="ARBA00023224"/>
    </source>
</evidence>
<gene>
    <name evidence="4" type="ORF">O3V59_12930</name>
</gene>
<reference evidence="4" key="1">
    <citation type="submission" date="2022-12" db="EMBL/GenBank/DDBJ databases">
        <title>Draft genome sequence of the thermophilic strain Brevibacillus thermoruber HT42, isolated from Los Humeros, Puebla, Mexico, with biotechnological potential.</title>
        <authorList>
            <person name="Lara Sanchez J."/>
            <person name="Solis Palacios R."/>
            <person name="Bustos Baena A.S."/>
            <person name="Ruz Baez A.E."/>
            <person name="Espinosa Luna G."/>
            <person name="Oliart Ros R.M."/>
        </authorList>
    </citation>
    <scope>NUCLEOTIDE SEQUENCE</scope>
    <source>
        <strain evidence="4">HT42</strain>
    </source>
</reference>
<dbReference type="RefSeq" id="WP_051188331.1">
    <property type="nucleotide sequence ID" value="NZ_JAPYYP010000015.1"/>
</dbReference>
<proteinExistence type="predicted"/>
<keyword evidence="5" id="KW-1185">Reference proteome</keyword>
<dbReference type="GO" id="GO:0007165">
    <property type="term" value="P:signal transduction"/>
    <property type="evidence" value="ECO:0007669"/>
    <property type="project" value="UniProtKB-KW"/>
</dbReference>
<evidence type="ECO:0000259" key="3">
    <source>
        <dbReference type="PROSITE" id="PS50111"/>
    </source>
</evidence>
<keyword evidence="1 2" id="KW-0807">Transducer</keyword>
<dbReference type="Proteomes" id="UP001151071">
    <property type="component" value="Unassembled WGS sequence"/>
</dbReference>
<dbReference type="SUPFAM" id="SSF58104">
    <property type="entry name" value="Methyl-accepting chemotaxis protein (MCP) signaling domain"/>
    <property type="match status" value="1"/>
</dbReference>
<name>A0A9X3TRY1_9BACL</name>
<evidence type="ECO:0000313" key="5">
    <source>
        <dbReference type="Proteomes" id="UP001151071"/>
    </source>
</evidence>
<dbReference type="GO" id="GO:0016020">
    <property type="term" value="C:membrane"/>
    <property type="evidence" value="ECO:0007669"/>
    <property type="project" value="InterPro"/>
</dbReference>
<dbReference type="SMART" id="SM00283">
    <property type="entry name" value="MA"/>
    <property type="match status" value="1"/>
</dbReference>
<dbReference type="AlphaFoldDB" id="A0A9X3TRY1"/>